<protein>
    <recommendedName>
        <fullName evidence="4">Lipoprotein</fullName>
    </recommendedName>
</protein>
<dbReference type="Proteomes" id="UP000002384">
    <property type="component" value="Chromosome"/>
</dbReference>
<keyword evidence="1" id="KW-0732">Signal</keyword>
<name>B7K986_GLOC7</name>
<dbReference type="RefSeq" id="WP_012597520.1">
    <property type="nucleotide sequence ID" value="NC_011729.1"/>
</dbReference>
<keyword evidence="3" id="KW-1185">Reference proteome</keyword>
<proteinExistence type="predicted"/>
<dbReference type="HOGENOM" id="CLU_1319170_0_0_3"/>
<dbReference type="KEGG" id="cyc:PCC7424_0099"/>
<gene>
    <name evidence="2" type="ordered locus">PCC7424_0099</name>
</gene>
<reference evidence="3" key="1">
    <citation type="journal article" date="2011" name="MBio">
        <title>Novel metabolic attributes of the genus Cyanothece, comprising a group of unicellular nitrogen-fixing Cyanobacteria.</title>
        <authorList>
            <person name="Bandyopadhyay A."/>
            <person name="Elvitigala T."/>
            <person name="Welsh E."/>
            <person name="Stockel J."/>
            <person name="Liberton M."/>
            <person name="Min H."/>
            <person name="Sherman L.A."/>
            <person name="Pakrasi H.B."/>
        </authorList>
    </citation>
    <scope>NUCLEOTIDE SEQUENCE [LARGE SCALE GENOMIC DNA]</scope>
    <source>
        <strain evidence="3">PCC 7424</strain>
    </source>
</reference>
<dbReference type="AlphaFoldDB" id="B7K986"/>
<evidence type="ECO:0008006" key="4">
    <source>
        <dbReference type="Google" id="ProtNLM"/>
    </source>
</evidence>
<evidence type="ECO:0000313" key="2">
    <source>
        <dbReference type="EMBL" id="ACK68569.1"/>
    </source>
</evidence>
<dbReference type="EMBL" id="CP001291">
    <property type="protein sequence ID" value="ACK68569.1"/>
    <property type="molecule type" value="Genomic_DNA"/>
</dbReference>
<dbReference type="OrthoDB" id="258532at2"/>
<evidence type="ECO:0000313" key="3">
    <source>
        <dbReference type="Proteomes" id="UP000002384"/>
    </source>
</evidence>
<evidence type="ECO:0000256" key="1">
    <source>
        <dbReference type="SAM" id="SignalP"/>
    </source>
</evidence>
<organism evidence="2 3">
    <name type="scientific">Gloeothece citriformis (strain PCC 7424)</name>
    <name type="common">Cyanothece sp. (strain PCC 7424)</name>
    <dbReference type="NCBI Taxonomy" id="65393"/>
    <lineage>
        <taxon>Bacteria</taxon>
        <taxon>Bacillati</taxon>
        <taxon>Cyanobacteriota</taxon>
        <taxon>Cyanophyceae</taxon>
        <taxon>Oscillatoriophycideae</taxon>
        <taxon>Chroococcales</taxon>
        <taxon>Aphanothecaceae</taxon>
        <taxon>Gloeothece</taxon>
        <taxon>Gloeothece citriformis</taxon>
    </lineage>
</organism>
<accession>B7K986</accession>
<feature type="signal peptide" evidence="1">
    <location>
        <begin position="1"/>
        <end position="19"/>
    </location>
</feature>
<feature type="chain" id="PRO_5002858778" description="Lipoprotein" evidence="1">
    <location>
        <begin position="20"/>
        <end position="208"/>
    </location>
</feature>
<dbReference type="STRING" id="65393.PCC7424_0099"/>
<sequence>MKKKILLFSLLLAFFNAHPSYGEIVNLEGDIQLLESPESVLNQESSELQIFVEKQNFILPQDIWTNVPVTIDVPLRWRGWFSQWMYRETNPIPRGTRVNSYYIYLNPVKIENVPRKELPVITATGTVTFSKPILGVIGWGEHLIETNPIFGLEGVEYSRVGNRLDAPNYWDMTKSDKAIIMDTEGKVLQIDFLSADGVDPIRVITKSD</sequence>